<evidence type="ECO:0000256" key="2">
    <source>
        <dbReference type="ARBA" id="ARBA00022448"/>
    </source>
</evidence>
<gene>
    <name evidence="6" type="primary">ga07516</name>
    <name evidence="6" type="ORF">PR202_ga07516</name>
</gene>
<evidence type="ECO:0000256" key="1">
    <source>
        <dbReference type="ARBA" id="ARBA00009707"/>
    </source>
</evidence>
<evidence type="ECO:0000259" key="5">
    <source>
        <dbReference type="SMART" id="SM00499"/>
    </source>
</evidence>
<dbReference type="GO" id="GO:0006869">
    <property type="term" value="P:lipid transport"/>
    <property type="evidence" value="ECO:0007669"/>
    <property type="project" value="InterPro"/>
</dbReference>
<dbReference type="SMART" id="SM00499">
    <property type="entry name" value="AAI"/>
    <property type="match status" value="1"/>
</dbReference>
<comment type="similarity">
    <text evidence="1">Belongs to the plant LTP family. B11E subfamily.</text>
</comment>
<dbReference type="AlphaFoldDB" id="A0AAV5BXR1"/>
<reference evidence="6" key="1">
    <citation type="journal article" date="2018" name="DNA Res.">
        <title>Multiple hybrid de novo genome assembly of finger millet, an orphan allotetraploid crop.</title>
        <authorList>
            <person name="Hatakeyama M."/>
            <person name="Aluri S."/>
            <person name="Balachadran M.T."/>
            <person name="Sivarajan S.R."/>
            <person name="Patrignani A."/>
            <person name="Gruter S."/>
            <person name="Poveda L."/>
            <person name="Shimizu-Inatsugi R."/>
            <person name="Baeten J."/>
            <person name="Francoijs K.J."/>
            <person name="Nataraja K.N."/>
            <person name="Reddy Y.A.N."/>
            <person name="Phadnis S."/>
            <person name="Ravikumar R.L."/>
            <person name="Schlapbach R."/>
            <person name="Sreeman S.M."/>
            <person name="Shimizu K.K."/>
        </authorList>
    </citation>
    <scope>NUCLEOTIDE SEQUENCE</scope>
</reference>
<keyword evidence="7" id="KW-1185">Reference proteome</keyword>
<evidence type="ECO:0000313" key="6">
    <source>
        <dbReference type="EMBL" id="GJM91168.1"/>
    </source>
</evidence>
<dbReference type="Pfam" id="PF00234">
    <property type="entry name" value="Tryp_alpha_amyl"/>
    <property type="match status" value="1"/>
</dbReference>
<dbReference type="EMBL" id="BQKI01000003">
    <property type="protein sequence ID" value="GJM91168.1"/>
    <property type="molecule type" value="Genomic_DNA"/>
</dbReference>
<dbReference type="PANTHER" id="PTHR33214:SF50">
    <property type="entry name" value="LIPID-TRANSFER PROTEIN 2G, PUTATIVE, EXPRESSED-RELATED"/>
    <property type="match status" value="1"/>
</dbReference>
<feature type="chain" id="PRO_5043315940" description="Bifunctional inhibitor/plant lipid transfer protein/seed storage helical domain-containing protein" evidence="4">
    <location>
        <begin position="27"/>
        <end position="209"/>
    </location>
</feature>
<dbReference type="Proteomes" id="UP001054889">
    <property type="component" value="Unassembled WGS sequence"/>
</dbReference>
<protein>
    <recommendedName>
        <fullName evidence="5">Bifunctional inhibitor/plant lipid transfer protein/seed storage helical domain-containing protein</fullName>
    </recommendedName>
</protein>
<dbReference type="Gene3D" id="1.10.110.10">
    <property type="entry name" value="Plant lipid-transfer and hydrophobic proteins"/>
    <property type="match status" value="1"/>
</dbReference>
<evidence type="ECO:0000313" key="7">
    <source>
        <dbReference type="Proteomes" id="UP001054889"/>
    </source>
</evidence>
<keyword evidence="2" id="KW-0813">Transport</keyword>
<dbReference type="InterPro" id="IPR016140">
    <property type="entry name" value="Bifunc_inhib/LTP/seed_store"/>
</dbReference>
<evidence type="ECO:0000256" key="4">
    <source>
        <dbReference type="SAM" id="SignalP"/>
    </source>
</evidence>
<dbReference type="CDD" id="cd01959">
    <property type="entry name" value="nsLTP2"/>
    <property type="match status" value="1"/>
</dbReference>
<proteinExistence type="inferred from homology"/>
<dbReference type="InterPro" id="IPR036312">
    <property type="entry name" value="Bifun_inhib/LTP/seed_sf"/>
</dbReference>
<reference evidence="6" key="2">
    <citation type="submission" date="2021-12" db="EMBL/GenBank/DDBJ databases">
        <title>Resequencing data analysis of finger millet.</title>
        <authorList>
            <person name="Hatakeyama M."/>
            <person name="Aluri S."/>
            <person name="Balachadran M.T."/>
            <person name="Sivarajan S.R."/>
            <person name="Poveda L."/>
            <person name="Shimizu-Inatsugi R."/>
            <person name="Schlapbach R."/>
            <person name="Sreeman S.M."/>
            <person name="Shimizu K.K."/>
        </authorList>
    </citation>
    <scope>NUCLEOTIDE SEQUENCE</scope>
</reference>
<dbReference type="PANTHER" id="PTHR33214">
    <property type="entry name" value="BIFUNCTIONAL INHIBITOR/LIPID-TRANSFER PROTEIN/SEED STORAGE 2S ALBUMIN SUPERFAMILY PROTEIN"/>
    <property type="match status" value="1"/>
</dbReference>
<comment type="caution">
    <text evidence="6">The sequence shown here is derived from an EMBL/GenBank/DDBJ whole genome shotgun (WGS) entry which is preliminary data.</text>
</comment>
<feature type="domain" description="Bifunctional inhibitor/plant lipid transfer protein/seed storage helical" evidence="5">
    <location>
        <begin position="29"/>
        <end position="94"/>
    </location>
</feature>
<accession>A0AAV5BXR1</accession>
<dbReference type="SUPFAM" id="SSF47699">
    <property type="entry name" value="Bifunctional inhibitor/lipid-transfer protein/seed storage 2S albumin"/>
    <property type="match status" value="1"/>
</dbReference>
<feature type="signal peptide" evidence="4">
    <location>
        <begin position="1"/>
        <end position="26"/>
    </location>
</feature>
<keyword evidence="3" id="KW-0446">Lipid-binding</keyword>
<name>A0AAV5BXR1_ELECO</name>
<keyword evidence="4" id="KW-0732">Signal</keyword>
<dbReference type="GO" id="GO:0008289">
    <property type="term" value="F:lipid binding"/>
    <property type="evidence" value="ECO:0007669"/>
    <property type="project" value="UniProtKB-KW"/>
</dbReference>
<dbReference type="InterPro" id="IPR033872">
    <property type="entry name" value="nsLTP2"/>
</dbReference>
<evidence type="ECO:0000256" key="3">
    <source>
        <dbReference type="ARBA" id="ARBA00023121"/>
    </source>
</evidence>
<organism evidence="6 7">
    <name type="scientific">Eleusine coracana subsp. coracana</name>
    <dbReference type="NCBI Taxonomy" id="191504"/>
    <lineage>
        <taxon>Eukaryota</taxon>
        <taxon>Viridiplantae</taxon>
        <taxon>Streptophyta</taxon>
        <taxon>Embryophyta</taxon>
        <taxon>Tracheophyta</taxon>
        <taxon>Spermatophyta</taxon>
        <taxon>Magnoliopsida</taxon>
        <taxon>Liliopsida</taxon>
        <taxon>Poales</taxon>
        <taxon>Poaceae</taxon>
        <taxon>PACMAD clade</taxon>
        <taxon>Chloridoideae</taxon>
        <taxon>Cynodonteae</taxon>
        <taxon>Eleusininae</taxon>
        <taxon>Eleusine</taxon>
    </lineage>
</organism>
<sequence>MATKAVAMLLTLALIVTAMSARGALADDCKPDQLAACLPSIVSGSAPTDACCTNLRAQQGCLCQYAKDPNYGKYVSSPNAGRALTTCGIAVPKCWACTRRVRPSDRVLCRSRFYVVRITGRVRQKTVGLEGGCLVVALATNRERRRCLLRCAMVRWSPTPAWVDIWNAIQAEVDSVKKAAAPKKEEASRLLLSQKNLEVCTESLGNETG</sequence>